<dbReference type="GO" id="GO:0004013">
    <property type="term" value="F:adenosylhomocysteinase activity"/>
    <property type="evidence" value="ECO:0007669"/>
    <property type="project" value="TreeGrafter"/>
</dbReference>
<keyword evidence="4" id="KW-0520">NAD</keyword>
<dbReference type="Pfam" id="PF00670">
    <property type="entry name" value="AdoHcyase_NAD"/>
    <property type="match status" value="1"/>
</dbReference>
<dbReference type="PANTHER" id="PTHR23420">
    <property type="entry name" value="ADENOSYLHOMOCYSTEINASE"/>
    <property type="match status" value="1"/>
</dbReference>
<dbReference type="InterPro" id="IPR036291">
    <property type="entry name" value="NAD(P)-bd_dom_sf"/>
</dbReference>
<dbReference type="InterPro" id="IPR000043">
    <property type="entry name" value="Adenosylhomocysteinase-like"/>
</dbReference>
<protein>
    <submittedName>
        <fullName evidence="6">S-adenosylhomocysteine hydrolase</fullName>
        <ecNumber evidence="6">3.3.1.1</ecNumber>
    </submittedName>
</protein>
<dbReference type="SUPFAM" id="SSF52283">
    <property type="entry name" value="Formate/glycerate dehydrogenase catalytic domain-like"/>
    <property type="match status" value="1"/>
</dbReference>
<gene>
    <name evidence="6" type="ORF">FF36_04535</name>
</gene>
<dbReference type="SMART" id="SM00997">
    <property type="entry name" value="AdoHcyase_NAD"/>
    <property type="match status" value="1"/>
</dbReference>
<dbReference type="InterPro" id="IPR042172">
    <property type="entry name" value="Adenosylhomocyst_ase-like_sf"/>
</dbReference>
<dbReference type="AlphaFoldDB" id="A0A0D8BAQ5"/>
<dbReference type="Gene3D" id="3.40.50.720">
    <property type="entry name" value="NAD(P)-binding Rossmann-like Domain"/>
    <property type="match status" value="1"/>
</dbReference>
<dbReference type="GO" id="GO:0006730">
    <property type="term" value="P:one-carbon metabolic process"/>
    <property type="evidence" value="ECO:0007669"/>
    <property type="project" value="UniProtKB-KW"/>
</dbReference>
<reference evidence="6 7" key="2">
    <citation type="journal article" date="2016" name="Genome Announc.">
        <title>Permanent Draft Genome Sequences for Two Variants of Frankia sp. Strain CpI1, the First Frankia Strain Isolated from Root Nodules of Comptonia peregrina.</title>
        <authorList>
            <person name="Oshone R."/>
            <person name="Hurst S.G.IV."/>
            <person name="Abebe-Akele F."/>
            <person name="Simpson S."/>
            <person name="Morris K."/>
            <person name="Thomas W.K."/>
            <person name="Tisa L.S."/>
        </authorList>
    </citation>
    <scope>NUCLEOTIDE SEQUENCE [LARGE SCALE GENOMIC DNA]</scope>
    <source>
        <strain evidence="7">CpI1-S</strain>
    </source>
</reference>
<feature type="domain" description="S-adenosyl-L-homocysteine hydrolase NAD binding" evidence="5">
    <location>
        <begin position="228"/>
        <end position="390"/>
    </location>
</feature>
<keyword evidence="3" id="KW-0554">One-carbon metabolism</keyword>
<evidence type="ECO:0000256" key="3">
    <source>
        <dbReference type="ARBA" id="ARBA00022563"/>
    </source>
</evidence>
<dbReference type="SMART" id="SM00996">
    <property type="entry name" value="AdoHcyase"/>
    <property type="match status" value="1"/>
</dbReference>
<name>A0A0D8BAQ5_9ACTN</name>
<dbReference type="PATRIC" id="fig|1502723.3.peg.4476"/>
<dbReference type="GO" id="GO:0005829">
    <property type="term" value="C:cytosol"/>
    <property type="evidence" value="ECO:0007669"/>
    <property type="project" value="TreeGrafter"/>
</dbReference>
<evidence type="ECO:0000256" key="2">
    <source>
        <dbReference type="ARBA" id="ARBA00007122"/>
    </source>
</evidence>
<accession>A0A0D8BAQ5</accession>
<dbReference type="GO" id="GO:0033353">
    <property type="term" value="P:S-adenosylmethionine cycle"/>
    <property type="evidence" value="ECO:0007669"/>
    <property type="project" value="TreeGrafter"/>
</dbReference>
<comment type="cofactor">
    <cofactor evidence="1">
        <name>NAD(+)</name>
        <dbReference type="ChEBI" id="CHEBI:57540"/>
    </cofactor>
</comment>
<dbReference type="EC" id="3.3.1.1" evidence="6"/>
<dbReference type="PANTHER" id="PTHR23420:SF0">
    <property type="entry name" value="ADENOSYLHOMOCYSTEINASE"/>
    <property type="match status" value="1"/>
</dbReference>
<dbReference type="InterPro" id="IPR015878">
    <property type="entry name" value="Ado_hCys_hydrolase_NAD-bd"/>
</dbReference>
<dbReference type="SUPFAM" id="SSF51735">
    <property type="entry name" value="NAD(P)-binding Rossmann-fold domains"/>
    <property type="match status" value="1"/>
</dbReference>
<keyword evidence="7" id="KW-1185">Reference proteome</keyword>
<keyword evidence="6" id="KW-0378">Hydrolase</keyword>
<dbReference type="RefSeq" id="WP_052681299.1">
    <property type="nucleotide sequence ID" value="NZ_JYFN01000042.1"/>
</dbReference>
<evidence type="ECO:0000256" key="1">
    <source>
        <dbReference type="ARBA" id="ARBA00001911"/>
    </source>
</evidence>
<sequence length="447" mass="47448">MPGARVLRLPGDGEAVLTAGSEQSGQRLTLTAAILAPGDLGGRGQGRLLTAVGALPFTATEMADLHAQMPLTSRLAGWQPAGVLVDVAPVLAVHHMTDFLVLVDALCALGVAPAAMTVLDKRYAYRHTQRVDAHLRAQGVTVADWRAAPLAIAGHCARADAAGRRPVLIDDGGYLLPVLLDEYPDLVGRFLGLVEQTTSGIAKLARFGPALPVPVFSVAESRLKATIESYGVADAAVRNLLTLLPQQKWEGKPAVVLGYGRIGEQVARVLRDRRMRVAVHDSEMVRLVAAHEAGFTTGRSVRRLLATHQPVLVVGATGSTSLRGDHLDGLRGDCFLASVTSRARELALDEIADDATVLPVTAGLRYHRPGGATVTVLADGYPLNFHHAESLPNSYADVVMAALALGAIALSQYRDRYPAGHNVALTDRILESSGLLERYYAEHGPTT</sequence>
<dbReference type="Gene3D" id="3.40.50.1480">
    <property type="entry name" value="Adenosylhomocysteinase-like"/>
    <property type="match status" value="1"/>
</dbReference>
<dbReference type="Proteomes" id="UP000032545">
    <property type="component" value="Unassembled WGS sequence"/>
</dbReference>
<dbReference type="EMBL" id="JYFN01000042">
    <property type="protein sequence ID" value="KJE21195.1"/>
    <property type="molecule type" value="Genomic_DNA"/>
</dbReference>
<comment type="caution">
    <text evidence="6">The sequence shown here is derived from an EMBL/GenBank/DDBJ whole genome shotgun (WGS) entry which is preliminary data.</text>
</comment>
<evidence type="ECO:0000259" key="5">
    <source>
        <dbReference type="SMART" id="SM00997"/>
    </source>
</evidence>
<dbReference type="OrthoDB" id="3207107at2"/>
<evidence type="ECO:0000313" key="6">
    <source>
        <dbReference type="EMBL" id="KJE21195.1"/>
    </source>
</evidence>
<reference evidence="7" key="1">
    <citation type="submission" date="2015-02" db="EMBL/GenBank/DDBJ databases">
        <title>Draft Genome of Frankia sp. CpI1-S.</title>
        <authorList>
            <person name="Oshone R.T."/>
            <person name="Ngom M."/>
            <person name="Ghodhbane-Gtari F."/>
            <person name="Gtari M."/>
            <person name="Morris K."/>
            <person name="Thomas K."/>
            <person name="Sen A."/>
            <person name="Tisa L.S."/>
        </authorList>
    </citation>
    <scope>NUCLEOTIDE SEQUENCE [LARGE SCALE GENOMIC DNA]</scope>
    <source>
        <strain evidence="7">CpI1-S</strain>
    </source>
</reference>
<evidence type="ECO:0000313" key="7">
    <source>
        <dbReference type="Proteomes" id="UP000032545"/>
    </source>
</evidence>
<evidence type="ECO:0000256" key="4">
    <source>
        <dbReference type="ARBA" id="ARBA00023027"/>
    </source>
</evidence>
<proteinExistence type="inferred from homology"/>
<organism evidence="6 7">
    <name type="scientific">Frankia torreyi</name>
    <dbReference type="NCBI Taxonomy" id="1856"/>
    <lineage>
        <taxon>Bacteria</taxon>
        <taxon>Bacillati</taxon>
        <taxon>Actinomycetota</taxon>
        <taxon>Actinomycetes</taxon>
        <taxon>Frankiales</taxon>
        <taxon>Frankiaceae</taxon>
        <taxon>Frankia</taxon>
    </lineage>
</organism>
<comment type="similarity">
    <text evidence="2">Belongs to the adenosylhomocysteinase family.</text>
</comment>